<evidence type="ECO:0000256" key="1">
    <source>
        <dbReference type="SAM" id="SignalP"/>
    </source>
</evidence>
<dbReference type="AlphaFoldDB" id="A0A914XNP6"/>
<proteinExistence type="predicted"/>
<feature type="chain" id="PRO_5037550294" evidence="1">
    <location>
        <begin position="21"/>
        <end position="105"/>
    </location>
</feature>
<keyword evidence="1" id="KW-0732">Signal</keyword>
<protein>
    <submittedName>
        <fullName evidence="3">Secreted protein</fullName>
    </submittedName>
</protein>
<feature type="signal peptide" evidence="1">
    <location>
        <begin position="1"/>
        <end position="20"/>
    </location>
</feature>
<dbReference type="Proteomes" id="UP000887566">
    <property type="component" value="Unplaced"/>
</dbReference>
<evidence type="ECO:0000313" key="2">
    <source>
        <dbReference type="Proteomes" id="UP000887566"/>
    </source>
</evidence>
<dbReference type="WBParaSite" id="PSAMB.scaffold87size82396.g1569.t1">
    <property type="protein sequence ID" value="PSAMB.scaffold87size82396.g1569.t1"/>
    <property type="gene ID" value="PSAMB.scaffold87size82396.g1569"/>
</dbReference>
<keyword evidence="2" id="KW-1185">Reference proteome</keyword>
<evidence type="ECO:0000313" key="3">
    <source>
        <dbReference type="WBParaSite" id="PSAMB.scaffold87size82396.g1569.t1"/>
    </source>
</evidence>
<reference evidence="3" key="1">
    <citation type="submission" date="2022-11" db="UniProtKB">
        <authorList>
            <consortium name="WormBaseParasite"/>
        </authorList>
    </citation>
    <scope>IDENTIFICATION</scope>
</reference>
<accession>A0A914XNP6</accession>
<organism evidence="2 3">
    <name type="scientific">Plectus sambesii</name>
    <dbReference type="NCBI Taxonomy" id="2011161"/>
    <lineage>
        <taxon>Eukaryota</taxon>
        <taxon>Metazoa</taxon>
        <taxon>Ecdysozoa</taxon>
        <taxon>Nematoda</taxon>
        <taxon>Chromadorea</taxon>
        <taxon>Plectida</taxon>
        <taxon>Plectina</taxon>
        <taxon>Plectoidea</taxon>
        <taxon>Plectidae</taxon>
        <taxon>Plectus</taxon>
    </lineage>
</organism>
<sequence>MRKTKHRTLLRLTIIALTQTFNETFRKEERSTVIASYRISTDPPGPPALKTENSEEIVTTTDDKYGAFNSRRRLRAIQSVAEPPSRVCFRITRVRTTATDVDHID</sequence>
<name>A0A914XNP6_9BILA</name>